<accession>A0AAD8E3F0</accession>
<feature type="non-terminal residue" evidence="1">
    <location>
        <position position="58"/>
    </location>
</feature>
<keyword evidence="2" id="KW-1185">Reference proteome</keyword>
<dbReference type="Proteomes" id="UP001233999">
    <property type="component" value="Unassembled WGS sequence"/>
</dbReference>
<organism evidence="1 2">
    <name type="scientific">Diploptera punctata</name>
    <name type="common">Pacific beetle cockroach</name>
    <dbReference type="NCBI Taxonomy" id="6984"/>
    <lineage>
        <taxon>Eukaryota</taxon>
        <taxon>Metazoa</taxon>
        <taxon>Ecdysozoa</taxon>
        <taxon>Arthropoda</taxon>
        <taxon>Hexapoda</taxon>
        <taxon>Insecta</taxon>
        <taxon>Pterygota</taxon>
        <taxon>Neoptera</taxon>
        <taxon>Polyneoptera</taxon>
        <taxon>Dictyoptera</taxon>
        <taxon>Blattodea</taxon>
        <taxon>Blaberoidea</taxon>
        <taxon>Blaberidae</taxon>
        <taxon>Diplopterinae</taxon>
        <taxon>Diploptera</taxon>
    </lineage>
</organism>
<reference evidence="1" key="1">
    <citation type="journal article" date="2023" name="IScience">
        <title>Live-bearing cockroach genome reveals convergent evolutionary mechanisms linked to viviparity in insects and beyond.</title>
        <authorList>
            <person name="Fouks B."/>
            <person name="Harrison M.C."/>
            <person name="Mikhailova A.A."/>
            <person name="Marchal E."/>
            <person name="English S."/>
            <person name="Carruthers M."/>
            <person name="Jennings E.C."/>
            <person name="Chiamaka E.L."/>
            <person name="Frigard R.A."/>
            <person name="Pippel M."/>
            <person name="Attardo G.M."/>
            <person name="Benoit J.B."/>
            <person name="Bornberg-Bauer E."/>
            <person name="Tobe S.S."/>
        </authorList>
    </citation>
    <scope>NUCLEOTIDE SEQUENCE</scope>
    <source>
        <strain evidence="1">Stay&amp;Tobe</strain>
    </source>
</reference>
<proteinExistence type="predicted"/>
<evidence type="ECO:0000313" key="1">
    <source>
        <dbReference type="EMBL" id="KAJ9575830.1"/>
    </source>
</evidence>
<dbReference type="EMBL" id="JASPKZ010009819">
    <property type="protein sequence ID" value="KAJ9575830.1"/>
    <property type="molecule type" value="Genomic_DNA"/>
</dbReference>
<evidence type="ECO:0000313" key="2">
    <source>
        <dbReference type="Proteomes" id="UP001233999"/>
    </source>
</evidence>
<protein>
    <submittedName>
        <fullName evidence="1">Uncharacterized protein</fullName>
    </submittedName>
</protein>
<sequence length="58" mass="7420">MASMIRLHFQQSPQLHIRFFNNLHIKMKFTEYCLGIYLIIRRYFHLYRIYYRENNITY</sequence>
<name>A0AAD8E3F0_DIPPU</name>
<dbReference type="AlphaFoldDB" id="A0AAD8E3F0"/>
<reference evidence="1" key="2">
    <citation type="submission" date="2023-05" db="EMBL/GenBank/DDBJ databases">
        <authorList>
            <person name="Fouks B."/>
        </authorList>
    </citation>
    <scope>NUCLEOTIDE SEQUENCE</scope>
    <source>
        <strain evidence="1">Stay&amp;Tobe</strain>
        <tissue evidence="1">Testes</tissue>
    </source>
</reference>
<gene>
    <name evidence="1" type="ORF">L9F63_007288</name>
</gene>
<comment type="caution">
    <text evidence="1">The sequence shown here is derived from an EMBL/GenBank/DDBJ whole genome shotgun (WGS) entry which is preliminary data.</text>
</comment>